<dbReference type="Pfam" id="PF18928">
    <property type="entry name" value="DUF5677"/>
    <property type="match status" value="1"/>
</dbReference>
<gene>
    <name evidence="1" type="ORF">PMPD1_3362</name>
</gene>
<name>A0A6M8UCA1_9GAMM</name>
<sequence length="354" mass="39814">MLNKKVLSQIQDVAGSGNMSPAEIAEWLDTHSEDIEHLVALKMFEYLDEAKGEVLKDHYENLDAFRGRLFTTWESPLKRLDALIYGCTEISNEVNSEYRTGSGERSAKLNITTRLHARAVQVSCEISHLLKGGFADGAMARWRTLHETTAILIFIAEGDEDLAKRFTDFQSIQRRKAANRYNKYSEELGFTSFSPEDLSRFDLERNDIVGKYEAGFGNELGWAAKALGKEPSARTKVRFSDIEEFVELDFLRPHYGFANQYIHAGIDSIGFKLGTSLSNKDLLLCGPSNEGLLEPIQCTSLSLIQATQAIISVSPNDQRLLYSSVLWLWHEKLKEEVVAASDALMKKGEADNFE</sequence>
<dbReference type="KEGG" id="pmak:PMPD1_3362"/>
<accession>A0A6M8UCA1</accession>
<organism evidence="1 2">
    <name type="scientific">Paramixta manurensis</name>
    <dbReference type="NCBI Taxonomy" id="2740817"/>
    <lineage>
        <taxon>Bacteria</taxon>
        <taxon>Pseudomonadati</taxon>
        <taxon>Pseudomonadota</taxon>
        <taxon>Gammaproteobacteria</taxon>
        <taxon>Enterobacterales</taxon>
        <taxon>Erwiniaceae</taxon>
        <taxon>Paramixta</taxon>
    </lineage>
</organism>
<protein>
    <submittedName>
        <fullName evidence="1">Uncharacterized protein</fullName>
    </submittedName>
</protein>
<dbReference type="EMBL" id="CP054212">
    <property type="protein sequence ID" value="QKJ88285.1"/>
    <property type="molecule type" value="Genomic_DNA"/>
</dbReference>
<dbReference type="AlphaFoldDB" id="A0A6M8UCA1"/>
<evidence type="ECO:0000313" key="2">
    <source>
        <dbReference type="Proteomes" id="UP000505325"/>
    </source>
</evidence>
<dbReference type="RefSeq" id="WP_173635166.1">
    <property type="nucleotide sequence ID" value="NZ_CP054212.1"/>
</dbReference>
<reference evidence="1 2" key="1">
    <citation type="submission" date="2020-06" db="EMBL/GenBank/DDBJ databases">
        <title>Genome sequence of Paramixta manurensis strain PD-1.</title>
        <authorList>
            <person name="Lee C.W."/>
            <person name="Kim J."/>
        </authorList>
    </citation>
    <scope>NUCLEOTIDE SEQUENCE [LARGE SCALE GENOMIC DNA]</scope>
    <source>
        <strain evidence="1 2">PD-1</strain>
    </source>
</reference>
<dbReference type="InterPro" id="IPR043733">
    <property type="entry name" value="DUF5677"/>
</dbReference>
<proteinExistence type="predicted"/>
<keyword evidence="2" id="KW-1185">Reference proteome</keyword>
<evidence type="ECO:0000313" key="1">
    <source>
        <dbReference type="EMBL" id="QKJ88285.1"/>
    </source>
</evidence>
<dbReference type="Proteomes" id="UP000505325">
    <property type="component" value="Chromosome"/>
</dbReference>